<keyword evidence="3" id="KW-1185">Reference proteome</keyword>
<dbReference type="Proteomes" id="UP001239445">
    <property type="component" value="Unassembled WGS sequence"/>
</dbReference>
<dbReference type="AlphaFoldDB" id="A0AAJ0BIH7"/>
<feature type="transmembrane region" description="Helical" evidence="1">
    <location>
        <begin position="12"/>
        <end position="29"/>
    </location>
</feature>
<sequence length="103" mass="10853">MSTSEPPGHLTPVFALLPMFGSYLSVLASSPWRTRPYRDTGVGIPSMVTTVPIPVPASASSVSLSAVDLLCELFAGRLGILGQRQIGSFGAGKGLQRIRRIAI</sequence>
<keyword evidence="1" id="KW-0472">Membrane</keyword>
<organism evidence="2 3">
    <name type="scientific">Echria macrotheca</name>
    <dbReference type="NCBI Taxonomy" id="438768"/>
    <lineage>
        <taxon>Eukaryota</taxon>
        <taxon>Fungi</taxon>
        <taxon>Dikarya</taxon>
        <taxon>Ascomycota</taxon>
        <taxon>Pezizomycotina</taxon>
        <taxon>Sordariomycetes</taxon>
        <taxon>Sordariomycetidae</taxon>
        <taxon>Sordariales</taxon>
        <taxon>Schizotheciaceae</taxon>
        <taxon>Echria</taxon>
    </lineage>
</organism>
<proteinExistence type="predicted"/>
<reference evidence="2" key="1">
    <citation type="submission" date="2023-06" db="EMBL/GenBank/DDBJ databases">
        <title>Genome-scale phylogeny and comparative genomics of the fungal order Sordariales.</title>
        <authorList>
            <consortium name="Lawrence Berkeley National Laboratory"/>
            <person name="Hensen N."/>
            <person name="Bonometti L."/>
            <person name="Westerberg I."/>
            <person name="Brannstrom I.O."/>
            <person name="Guillou S."/>
            <person name="Cros-Aarteil S."/>
            <person name="Calhoun S."/>
            <person name="Haridas S."/>
            <person name="Kuo A."/>
            <person name="Mondo S."/>
            <person name="Pangilinan J."/>
            <person name="Riley R."/>
            <person name="Labutti K."/>
            <person name="Andreopoulos B."/>
            <person name="Lipzen A."/>
            <person name="Chen C."/>
            <person name="Yanf M."/>
            <person name="Daum C."/>
            <person name="Ng V."/>
            <person name="Clum A."/>
            <person name="Steindorff A."/>
            <person name="Ohm R."/>
            <person name="Martin F."/>
            <person name="Silar P."/>
            <person name="Natvig D."/>
            <person name="Lalanne C."/>
            <person name="Gautier V."/>
            <person name="Ament-Velasquez S.L."/>
            <person name="Kruys A."/>
            <person name="Hutchinson M.I."/>
            <person name="Powell A.J."/>
            <person name="Barry K."/>
            <person name="Miller A.N."/>
            <person name="Grigoriev I.V."/>
            <person name="Debuchy R."/>
            <person name="Gladieux P."/>
            <person name="Thoren M.H."/>
            <person name="Johannesson H."/>
        </authorList>
    </citation>
    <scope>NUCLEOTIDE SEQUENCE</scope>
    <source>
        <strain evidence="2">PSN4</strain>
    </source>
</reference>
<keyword evidence="1" id="KW-0812">Transmembrane</keyword>
<evidence type="ECO:0000313" key="3">
    <source>
        <dbReference type="Proteomes" id="UP001239445"/>
    </source>
</evidence>
<evidence type="ECO:0000256" key="1">
    <source>
        <dbReference type="SAM" id="Phobius"/>
    </source>
</evidence>
<evidence type="ECO:0000313" key="2">
    <source>
        <dbReference type="EMBL" id="KAK1758918.1"/>
    </source>
</evidence>
<accession>A0AAJ0BIH7</accession>
<keyword evidence="1" id="KW-1133">Transmembrane helix</keyword>
<comment type="caution">
    <text evidence="2">The sequence shown here is derived from an EMBL/GenBank/DDBJ whole genome shotgun (WGS) entry which is preliminary data.</text>
</comment>
<protein>
    <submittedName>
        <fullName evidence="2">Uncharacterized protein</fullName>
    </submittedName>
</protein>
<gene>
    <name evidence="2" type="ORF">QBC47DRAFT_370751</name>
</gene>
<dbReference type="EMBL" id="MU839828">
    <property type="protein sequence ID" value="KAK1758918.1"/>
    <property type="molecule type" value="Genomic_DNA"/>
</dbReference>
<name>A0AAJ0BIH7_9PEZI</name>